<comment type="caution">
    <text evidence="2">The sequence shown here is derived from an EMBL/GenBank/DDBJ whole genome shotgun (WGS) entry which is preliminary data.</text>
</comment>
<organism evidence="2 3">
    <name type="scientific">Roseofilum reptotaenium AO1-A</name>
    <dbReference type="NCBI Taxonomy" id="1925591"/>
    <lineage>
        <taxon>Bacteria</taxon>
        <taxon>Bacillati</taxon>
        <taxon>Cyanobacteriota</taxon>
        <taxon>Cyanophyceae</taxon>
        <taxon>Desertifilales</taxon>
        <taxon>Desertifilaceae</taxon>
        <taxon>Roseofilum</taxon>
    </lineage>
</organism>
<dbReference type="Proteomes" id="UP000183940">
    <property type="component" value="Unassembled WGS sequence"/>
</dbReference>
<name>A0A1L9QX45_9CYAN</name>
<proteinExistence type="predicted"/>
<evidence type="ECO:0000313" key="2">
    <source>
        <dbReference type="EMBL" id="OJJ27196.1"/>
    </source>
</evidence>
<keyword evidence="1" id="KW-0472">Membrane</keyword>
<dbReference type="EMBL" id="MLAW01000002">
    <property type="protein sequence ID" value="OJJ27196.1"/>
    <property type="molecule type" value="Genomic_DNA"/>
</dbReference>
<keyword evidence="1" id="KW-0812">Transmembrane</keyword>
<keyword evidence="3" id="KW-1185">Reference proteome</keyword>
<protein>
    <submittedName>
        <fullName evidence="2">Uncharacterized protein</fullName>
    </submittedName>
</protein>
<evidence type="ECO:0000256" key="1">
    <source>
        <dbReference type="SAM" id="Phobius"/>
    </source>
</evidence>
<feature type="transmembrane region" description="Helical" evidence="1">
    <location>
        <begin position="49"/>
        <end position="67"/>
    </location>
</feature>
<dbReference type="AlphaFoldDB" id="A0A1L9QX45"/>
<gene>
    <name evidence="2" type="ORF">BI308_01525</name>
</gene>
<accession>A0A1L9QX45</accession>
<evidence type="ECO:0000313" key="3">
    <source>
        <dbReference type="Proteomes" id="UP000183940"/>
    </source>
</evidence>
<sequence>MINSFPVINPETTIQVSVFLKNLLLFIVEKVIIPLAKLSFEFAMANPNVIAALIVVVAVVLIVRWSIKKGYIVDFGINWKEYFAGLSIRPA</sequence>
<keyword evidence="1" id="KW-1133">Transmembrane helix</keyword>
<reference evidence="2" key="1">
    <citation type="submission" date="2016-10" db="EMBL/GenBank/DDBJ databases">
        <title>CRISPR-Cas defence system in Roseofilum reptotaenium: evidence of a bacteriophage-cyanobacterium arms race in the coral black band disease.</title>
        <authorList>
            <person name="Buerger P."/>
            <person name="Wood-Charlson E.M."/>
            <person name="Weynberg K.D."/>
            <person name="Willis B."/>
            <person name="Van Oppen M.J."/>
        </authorList>
    </citation>
    <scope>NUCLEOTIDE SEQUENCE [LARGE SCALE GENOMIC DNA]</scope>
    <source>
        <strain evidence="2">AO1-A</strain>
    </source>
</reference>